<dbReference type="Proteomes" id="UP001596958">
    <property type="component" value="Unassembled WGS sequence"/>
</dbReference>
<keyword evidence="2" id="KW-1185">Reference proteome</keyword>
<dbReference type="RefSeq" id="WP_377098026.1">
    <property type="nucleotide sequence ID" value="NZ_JBHTHU010000002.1"/>
</dbReference>
<protein>
    <recommendedName>
        <fullName evidence="3">Lipoprotein</fullName>
    </recommendedName>
</protein>
<dbReference type="EMBL" id="JBHTHU010000002">
    <property type="protein sequence ID" value="MFD0749555.1"/>
    <property type="molecule type" value="Genomic_DNA"/>
</dbReference>
<organism evidence="1 2">
    <name type="scientific">Mucilaginibacter calamicampi</name>
    <dbReference type="NCBI Taxonomy" id="1302352"/>
    <lineage>
        <taxon>Bacteria</taxon>
        <taxon>Pseudomonadati</taxon>
        <taxon>Bacteroidota</taxon>
        <taxon>Sphingobacteriia</taxon>
        <taxon>Sphingobacteriales</taxon>
        <taxon>Sphingobacteriaceae</taxon>
        <taxon>Mucilaginibacter</taxon>
    </lineage>
</organism>
<comment type="caution">
    <text evidence="1">The sequence shown here is derived from an EMBL/GenBank/DDBJ whole genome shotgun (WGS) entry which is preliminary data.</text>
</comment>
<accession>A0ABW2YYD3</accession>
<reference evidence="2" key="1">
    <citation type="journal article" date="2019" name="Int. J. Syst. Evol. Microbiol.">
        <title>The Global Catalogue of Microorganisms (GCM) 10K type strain sequencing project: providing services to taxonomists for standard genome sequencing and annotation.</title>
        <authorList>
            <consortium name="The Broad Institute Genomics Platform"/>
            <consortium name="The Broad Institute Genome Sequencing Center for Infectious Disease"/>
            <person name="Wu L."/>
            <person name="Ma J."/>
        </authorList>
    </citation>
    <scope>NUCLEOTIDE SEQUENCE [LARGE SCALE GENOMIC DNA]</scope>
    <source>
        <strain evidence="2">CCUG 63418</strain>
    </source>
</reference>
<gene>
    <name evidence="1" type="ORF">ACFQZS_05335</name>
</gene>
<dbReference type="PROSITE" id="PS51257">
    <property type="entry name" value="PROKAR_LIPOPROTEIN"/>
    <property type="match status" value="1"/>
</dbReference>
<name>A0ABW2YYD3_9SPHI</name>
<evidence type="ECO:0000313" key="1">
    <source>
        <dbReference type="EMBL" id="MFD0749555.1"/>
    </source>
</evidence>
<proteinExistence type="predicted"/>
<evidence type="ECO:0008006" key="3">
    <source>
        <dbReference type="Google" id="ProtNLM"/>
    </source>
</evidence>
<evidence type="ECO:0000313" key="2">
    <source>
        <dbReference type="Proteomes" id="UP001596958"/>
    </source>
</evidence>
<sequence length="228" mass="25131">MKKVLFALLVVLSACSSNKPTEPYSITNVAKNPDGAKMDVQLKGRISKQQMLDIAGNIRNDSAQYAALELNFLLPGNSYKNTGGVIVYAIAGYPKAGVVAKKDTIRDYDNRVMNFEFIGFTPEAAQHLLSLSPEEMVGKLVLGKFIDDAAGTISIIYDDRKDEQYYVIELDGDGKVTSKIQPMAITHNGIQKLVVSPRGDYMTLKDSILTMFSIDEPEKPFRSIKEGI</sequence>